<evidence type="ECO:0000256" key="4">
    <source>
        <dbReference type="ARBA" id="ARBA00022475"/>
    </source>
</evidence>
<comment type="caution">
    <text evidence="17">The sequence shown here is derived from an EMBL/GenBank/DDBJ whole genome shotgun (WGS) entry which is preliminary data.</text>
</comment>
<evidence type="ECO:0000256" key="11">
    <source>
        <dbReference type="ARBA" id="ARBA00023310"/>
    </source>
</evidence>
<comment type="function">
    <text evidence="14">Component of the F(0) channel, it forms part of the peripheral stalk, linking F(1) to F(0).</text>
</comment>
<name>S2WY98_9ACTN</name>
<dbReference type="STRING" id="883161.HMPREF9306_01393"/>
<comment type="similarity">
    <text evidence="2 14 15">Belongs to the ATPase B chain family.</text>
</comment>
<dbReference type="InterPro" id="IPR028987">
    <property type="entry name" value="ATP_synth_B-like_membr_sf"/>
</dbReference>
<evidence type="ECO:0000256" key="12">
    <source>
        <dbReference type="ARBA" id="ARBA00025198"/>
    </source>
</evidence>
<dbReference type="Proteomes" id="UP000014417">
    <property type="component" value="Unassembled WGS sequence"/>
</dbReference>
<dbReference type="InterPro" id="IPR005864">
    <property type="entry name" value="ATP_synth_F0_bsu_bac"/>
</dbReference>
<evidence type="ECO:0000256" key="14">
    <source>
        <dbReference type="HAMAP-Rule" id="MF_01398"/>
    </source>
</evidence>
<evidence type="ECO:0000313" key="17">
    <source>
        <dbReference type="EMBL" id="EPD32694.1"/>
    </source>
</evidence>
<gene>
    <name evidence="14" type="primary">atpF</name>
    <name evidence="17" type="ORF">HMPREF9306_01393</name>
</gene>
<evidence type="ECO:0000256" key="3">
    <source>
        <dbReference type="ARBA" id="ARBA00022448"/>
    </source>
</evidence>
<dbReference type="PANTHER" id="PTHR33445:SF1">
    <property type="entry name" value="ATP SYNTHASE SUBUNIT B"/>
    <property type="match status" value="1"/>
</dbReference>
<dbReference type="GO" id="GO:0005886">
    <property type="term" value="C:plasma membrane"/>
    <property type="evidence" value="ECO:0007669"/>
    <property type="project" value="UniProtKB-SubCell"/>
</dbReference>
<dbReference type="InterPro" id="IPR050059">
    <property type="entry name" value="ATP_synthase_B_chain"/>
</dbReference>
<organism evidence="17 18">
    <name type="scientific">Propionimicrobium lymphophilum ACS-093-V-SCH5</name>
    <dbReference type="NCBI Taxonomy" id="883161"/>
    <lineage>
        <taxon>Bacteria</taxon>
        <taxon>Bacillati</taxon>
        <taxon>Actinomycetota</taxon>
        <taxon>Actinomycetes</taxon>
        <taxon>Propionibacteriales</taxon>
        <taxon>Propionibacteriaceae</taxon>
        <taxon>Propionimicrobium</taxon>
    </lineage>
</organism>
<keyword evidence="8 14" id="KW-1133">Transmembrane helix</keyword>
<evidence type="ECO:0000256" key="10">
    <source>
        <dbReference type="ARBA" id="ARBA00023136"/>
    </source>
</evidence>
<evidence type="ECO:0000313" key="18">
    <source>
        <dbReference type="Proteomes" id="UP000014417"/>
    </source>
</evidence>
<dbReference type="CDD" id="cd06503">
    <property type="entry name" value="ATP-synt_Fo_b"/>
    <property type="match status" value="1"/>
</dbReference>
<dbReference type="GO" id="GO:0046933">
    <property type="term" value="F:proton-transporting ATP synthase activity, rotational mechanism"/>
    <property type="evidence" value="ECO:0007669"/>
    <property type="project" value="UniProtKB-UniRule"/>
</dbReference>
<keyword evidence="3 14" id="KW-0813">Transport</keyword>
<keyword evidence="11 14" id="KW-0066">ATP synthesis</keyword>
<dbReference type="InterPro" id="IPR002146">
    <property type="entry name" value="ATP_synth_b/b'su_bac/chlpt"/>
</dbReference>
<dbReference type="Gene3D" id="1.20.5.620">
    <property type="entry name" value="F1F0 ATP synthase subunit B, membrane domain"/>
    <property type="match status" value="1"/>
</dbReference>
<dbReference type="NCBIfam" id="NF004412">
    <property type="entry name" value="PRK05759.1-3"/>
    <property type="match status" value="1"/>
</dbReference>
<keyword evidence="10 14" id="KW-0472">Membrane</keyword>
<keyword evidence="9 14" id="KW-0406">Ion transport</keyword>
<comment type="subunit">
    <text evidence="13 14">F-type ATPases have 2 components, F(1) - the catalytic core - and F(0) - the membrane proton channel. F(1) has five subunits: alpha(3), beta(3), gamma(1), delta(1), epsilon(1). F(0) has three main subunits: a(1), b(2) and c(10-14). The alpha and beta chains form an alternating ring which encloses part of the gamma chain. F(1) is attached to F(0) by a central stalk formed by the gamma and epsilon chains, while a peripheral stalk is formed by the delta and b chains.</text>
</comment>
<evidence type="ECO:0000256" key="8">
    <source>
        <dbReference type="ARBA" id="ARBA00022989"/>
    </source>
</evidence>
<sequence>MIGFGLVPLEGTFGPLAPTHWSEVIVGLALACLIAFGVQKFVVPRFEEVYRQRSEQIEGGIRRSEQAQLEAKESKQEYQQMLEQMRTDTSQAREEARAQAAQIVSEAREQAQREADHIIEQARLQIVAERKQAFDSLRGEVGGLATALAGRIVGESLKNDELADRTVDRFLAELETR</sequence>
<evidence type="ECO:0000256" key="13">
    <source>
        <dbReference type="ARBA" id="ARBA00025830"/>
    </source>
</evidence>
<keyword evidence="18" id="KW-1185">Reference proteome</keyword>
<evidence type="ECO:0000256" key="1">
    <source>
        <dbReference type="ARBA" id="ARBA00004162"/>
    </source>
</evidence>
<dbReference type="GO" id="GO:0045259">
    <property type="term" value="C:proton-transporting ATP synthase complex"/>
    <property type="evidence" value="ECO:0007669"/>
    <property type="project" value="UniProtKB-KW"/>
</dbReference>
<dbReference type="PATRIC" id="fig|883161.3.peg.1386"/>
<accession>S2WY98</accession>
<dbReference type="SUPFAM" id="SSF81573">
    <property type="entry name" value="F1F0 ATP synthase subunit B, membrane domain"/>
    <property type="match status" value="1"/>
</dbReference>
<dbReference type="HOGENOM" id="CLU_079215_5_1_11"/>
<feature type="coiled-coil region" evidence="16">
    <location>
        <begin position="64"/>
        <end position="113"/>
    </location>
</feature>
<evidence type="ECO:0000256" key="15">
    <source>
        <dbReference type="RuleBase" id="RU003848"/>
    </source>
</evidence>
<dbReference type="Pfam" id="PF00430">
    <property type="entry name" value="ATP-synt_B"/>
    <property type="match status" value="1"/>
</dbReference>
<dbReference type="NCBIfam" id="TIGR01144">
    <property type="entry name" value="ATP_synt_b"/>
    <property type="match status" value="1"/>
</dbReference>
<keyword evidence="7 14" id="KW-0375">Hydrogen ion transport</keyword>
<dbReference type="GO" id="GO:0046961">
    <property type="term" value="F:proton-transporting ATPase activity, rotational mechanism"/>
    <property type="evidence" value="ECO:0007669"/>
    <property type="project" value="TreeGrafter"/>
</dbReference>
<evidence type="ECO:0000256" key="16">
    <source>
        <dbReference type="SAM" id="Coils"/>
    </source>
</evidence>
<keyword evidence="5 14" id="KW-0138">CF(0)</keyword>
<evidence type="ECO:0000256" key="2">
    <source>
        <dbReference type="ARBA" id="ARBA00005513"/>
    </source>
</evidence>
<keyword evidence="6 14" id="KW-0812">Transmembrane</keyword>
<evidence type="ECO:0000256" key="7">
    <source>
        <dbReference type="ARBA" id="ARBA00022781"/>
    </source>
</evidence>
<dbReference type="OrthoDB" id="5243563at2"/>
<dbReference type="HAMAP" id="MF_01398">
    <property type="entry name" value="ATP_synth_b_bprime"/>
    <property type="match status" value="1"/>
</dbReference>
<evidence type="ECO:0000256" key="5">
    <source>
        <dbReference type="ARBA" id="ARBA00022547"/>
    </source>
</evidence>
<dbReference type="AlphaFoldDB" id="S2WY98"/>
<dbReference type="PANTHER" id="PTHR33445">
    <property type="entry name" value="ATP SYNTHASE SUBUNIT B', CHLOROPLASTIC"/>
    <property type="match status" value="1"/>
</dbReference>
<comment type="function">
    <text evidence="12 14">F(1)F(0) ATP synthase produces ATP from ADP in the presence of a proton or sodium gradient. F-type ATPases consist of two structural domains, F(1) containing the extramembraneous catalytic core and F(0) containing the membrane proton channel, linked together by a central stalk and a peripheral stalk. During catalysis, ATP synthesis in the catalytic domain of F(1) is coupled via a rotary mechanism of the central stalk subunits to proton translocation.</text>
</comment>
<dbReference type="RefSeq" id="WP_016456221.1">
    <property type="nucleotide sequence ID" value="NZ_KE150269.1"/>
</dbReference>
<reference evidence="17 18" key="1">
    <citation type="submission" date="2013-04" db="EMBL/GenBank/DDBJ databases">
        <title>The Genome Sequence of Propionimicrobium lymphophilum ACS-093-V-SCH5.</title>
        <authorList>
            <consortium name="The Broad Institute Genomics Platform"/>
            <person name="Earl A."/>
            <person name="Ward D."/>
            <person name="Feldgarden M."/>
            <person name="Gevers D."/>
            <person name="Saerens B."/>
            <person name="Vaneechoutte M."/>
            <person name="Walker B."/>
            <person name="Young S."/>
            <person name="Zeng Q."/>
            <person name="Gargeya S."/>
            <person name="Fitzgerald M."/>
            <person name="Haas B."/>
            <person name="Abouelleil A."/>
            <person name="Allen A.W."/>
            <person name="Alvarado L."/>
            <person name="Arachchi H.M."/>
            <person name="Berlin A.M."/>
            <person name="Chapman S.B."/>
            <person name="Gainer-Dewar J."/>
            <person name="Goldberg J."/>
            <person name="Griggs A."/>
            <person name="Gujja S."/>
            <person name="Hansen M."/>
            <person name="Howarth C."/>
            <person name="Imamovic A."/>
            <person name="Ireland A."/>
            <person name="Larimer J."/>
            <person name="McCowan C."/>
            <person name="Murphy C."/>
            <person name="Pearson M."/>
            <person name="Poon T.W."/>
            <person name="Priest M."/>
            <person name="Roberts A."/>
            <person name="Saif S."/>
            <person name="Shea T."/>
            <person name="Sisk P."/>
            <person name="Sykes S."/>
            <person name="Wortman J."/>
            <person name="Nusbaum C."/>
            <person name="Birren B."/>
        </authorList>
    </citation>
    <scope>NUCLEOTIDE SEQUENCE [LARGE SCALE GENOMIC DNA]</scope>
    <source>
        <strain evidence="17 18">ACS-093-V-SCH5</strain>
    </source>
</reference>
<evidence type="ECO:0000256" key="9">
    <source>
        <dbReference type="ARBA" id="ARBA00023065"/>
    </source>
</evidence>
<proteinExistence type="inferred from homology"/>
<dbReference type="EMBL" id="AGZR01000008">
    <property type="protein sequence ID" value="EPD32694.1"/>
    <property type="molecule type" value="Genomic_DNA"/>
</dbReference>
<evidence type="ECO:0000256" key="6">
    <source>
        <dbReference type="ARBA" id="ARBA00022692"/>
    </source>
</evidence>
<protein>
    <recommendedName>
        <fullName evidence="14">ATP synthase subunit b</fullName>
    </recommendedName>
    <alternativeName>
        <fullName evidence="14">ATP synthase F(0) sector subunit b</fullName>
    </alternativeName>
    <alternativeName>
        <fullName evidence="14">ATPase subunit I</fullName>
    </alternativeName>
    <alternativeName>
        <fullName evidence="14">F-type ATPase subunit b</fullName>
        <shortName evidence="14">F-ATPase subunit b</shortName>
    </alternativeName>
</protein>
<keyword evidence="16" id="KW-0175">Coiled coil</keyword>
<comment type="subcellular location">
    <subcellularLocation>
        <location evidence="1 14">Cell membrane</location>
        <topology evidence="1 14">Single-pass membrane protein</topology>
    </subcellularLocation>
</comment>
<keyword evidence="4 14" id="KW-1003">Cell membrane</keyword>